<evidence type="ECO:0000259" key="16">
    <source>
        <dbReference type="PROSITE" id="PS51011"/>
    </source>
</evidence>
<evidence type="ECO:0000256" key="8">
    <source>
        <dbReference type="ARBA" id="ARBA00022833"/>
    </source>
</evidence>
<dbReference type="Gene3D" id="2.30.30.1150">
    <property type="match status" value="1"/>
</dbReference>
<dbReference type="SMART" id="SM00545">
    <property type="entry name" value="JmjN"/>
    <property type="match status" value="1"/>
</dbReference>
<dbReference type="InterPro" id="IPR019787">
    <property type="entry name" value="Znf_PHD-finger"/>
</dbReference>
<gene>
    <name evidence="19" type="ORF">BT96DRAFT_853283</name>
</gene>
<dbReference type="EMBL" id="ML769413">
    <property type="protein sequence ID" value="KAE9404805.1"/>
    <property type="molecule type" value="Genomic_DNA"/>
</dbReference>
<reference evidence="19" key="1">
    <citation type="journal article" date="2019" name="Environ. Microbiol.">
        <title>Fungal ecological strategies reflected in gene transcription - a case study of two litter decomposers.</title>
        <authorList>
            <person name="Barbi F."/>
            <person name="Kohler A."/>
            <person name="Barry K."/>
            <person name="Baskaran P."/>
            <person name="Daum C."/>
            <person name="Fauchery L."/>
            <person name="Ihrmark K."/>
            <person name="Kuo A."/>
            <person name="LaButti K."/>
            <person name="Lipzen A."/>
            <person name="Morin E."/>
            <person name="Grigoriev I.V."/>
            <person name="Henrissat B."/>
            <person name="Lindahl B."/>
            <person name="Martin F."/>
        </authorList>
    </citation>
    <scope>NUCLEOTIDE SEQUENCE</scope>
    <source>
        <strain evidence="19">JB14</strain>
    </source>
</reference>
<evidence type="ECO:0000256" key="4">
    <source>
        <dbReference type="ARBA" id="ARBA00012902"/>
    </source>
</evidence>
<feature type="compositionally biased region" description="Low complexity" evidence="14">
    <location>
        <begin position="1"/>
        <end position="13"/>
    </location>
</feature>
<keyword evidence="6" id="KW-0677">Repeat</keyword>
<comment type="catalytic activity">
    <reaction evidence="12">
        <text>N(6),N(6),N(6)-trimethyl-L-lysyl(4)-[histone H3] + 3 2-oxoglutarate + 3 O2 = L-lysyl(4)-[histone H3] + 3 formaldehyde + 3 succinate + 3 CO2</text>
        <dbReference type="Rhea" id="RHEA:60208"/>
        <dbReference type="Rhea" id="RHEA-COMP:15537"/>
        <dbReference type="Rhea" id="RHEA-COMP:15547"/>
        <dbReference type="ChEBI" id="CHEBI:15379"/>
        <dbReference type="ChEBI" id="CHEBI:16526"/>
        <dbReference type="ChEBI" id="CHEBI:16810"/>
        <dbReference type="ChEBI" id="CHEBI:16842"/>
        <dbReference type="ChEBI" id="CHEBI:29969"/>
        <dbReference type="ChEBI" id="CHEBI:30031"/>
        <dbReference type="ChEBI" id="CHEBI:61961"/>
        <dbReference type="EC" id="1.14.11.67"/>
    </reaction>
</comment>
<evidence type="ECO:0000256" key="3">
    <source>
        <dbReference type="ARBA" id="ARBA00006801"/>
    </source>
</evidence>
<feature type="compositionally biased region" description="Polar residues" evidence="14">
    <location>
        <begin position="394"/>
        <end position="407"/>
    </location>
</feature>
<dbReference type="Pfam" id="PF00628">
    <property type="entry name" value="PHD"/>
    <property type="match status" value="1"/>
</dbReference>
<evidence type="ECO:0000256" key="11">
    <source>
        <dbReference type="ARBA" id="ARBA00023242"/>
    </source>
</evidence>
<keyword evidence="8" id="KW-0862">Zinc</keyword>
<feature type="region of interest" description="Disordered" evidence="14">
    <location>
        <begin position="1876"/>
        <end position="1929"/>
    </location>
</feature>
<feature type="domain" description="JmjC" evidence="18">
    <location>
        <begin position="590"/>
        <end position="756"/>
    </location>
</feature>
<feature type="compositionally biased region" description="Pro residues" evidence="14">
    <location>
        <begin position="1748"/>
        <end position="1766"/>
    </location>
</feature>
<dbReference type="SMART" id="SM00558">
    <property type="entry name" value="JmjC"/>
    <property type="match status" value="1"/>
</dbReference>
<evidence type="ECO:0000313" key="20">
    <source>
        <dbReference type="Proteomes" id="UP000799118"/>
    </source>
</evidence>
<dbReference type="SMART" id="SM00249">
    <property type="entry name" value="PHD"/>
    <property type="match status" value="3"/>
</dbReference>
<dbReference type="SUPFAM" id="SSF57903">
    <property type="entry name" value="FYVE/PHD zinc finger"/>
    <property type="match status" value="2"/>
</dbReference>
<feature type="compositionally biased region" description="Polar residues" evidence="14">
    <location>
        <begin position="1784"/>
        <end position="1798"/>
    </location>
</feature>
<keyword evidence="20" id="KW-1185">Reference proteome</keyword>
<dbReference type="PANTHER" id="PTHR10694">
    <property type="entry name" value="LYSINE-SPECIFIC DEMETHYLASE"/>
    <property type="match status" value="1"/>
</dbReference>
<dbReference type="GO" id="GO:0000785">
    <property type="term" value="C:chromatin"/>
    <property type="evidence" value="ECO:0007669"/>
    <property type="project" value="TreeGrafter"/>
</dbReference>
<evidence type="ECO:0000259" key="17">
    <source>
        <dbReference type="PROSITE" id="PS51183"/>
    </source>
</evidence>
<comment type="subcellular location">
    <subcellularLocation>
        <location evidence="2">Nucleus</location>
    </subcellularLocation>
</comment>
<name>A0A6A4I7X8_9AGAR</name>
<evidence type="ECO:0000256" key="13">
    <source>
        <dbReference type="PROSITE-ProRule" id="PRU00146"/>
    </source>
</evidence>
<evidence type="ECO:0000256" key="12">
    <source>
        <dbReference type="ARBA" id="ARBA00048734"/>
    </source>
</evidence>
<dbReference type="Pfam" id="PF02373">
    <property type="entry name" value="JmjC"/>
    <property type="match status" value="1"/>
</dbReference>
<evidence type="ECO:0000256" key="1">
    <source>
        <dbReference type="ARBA" id="ARBA00001954"/>
    </source>
</evidence>
<dbReference type="InterPro" id="IPR013637">
    <property type="entry name" value="Lys_sp_deMease-like_dom"/>
</dbReference>
<feature type="compositionally biased region" description="Basic and acidic residues" evidence="14">
    <location>
        <begin position="1712"/>
        <end position="1722"/>
    </location>
</feature>
<dbReference type="SUPFAM" id="SSF51197">
    <property type="entry name" value="Clavaminate synthase-like"/>
    <property type="match status" value="1"/>
</dbReference>
<dbReference type="InterPro" id="IPR048615">
    <property type="entry name" value="KDM5_C-hel"/>
</dbReference>
<feature type="region of interest" description="Disordered" evidence="14">
    <location>
        <begin position="1671"/>
        <end position="1858"/>
    </location>
</feature>
<dbReference type="GO" id="GO:0034647">
    <property type="term" value="F:histone H3K4me/H3K4me2/H3K4me3 demethylase activity"/>
    <property type="evidence" value="ECO:0007669"/>
    <property type="project" value="UniProtKB-EC"/>
</dbReference>
<comment type="cofactor">
    <cofactor evidence="1">
        <name>Fe(2+)</name>
        <dbReference type="ChEBI" id="CHEBI:29033"/>
    </cofactor>
</comment>
<protein>
    <recommendedName>
        <fullName evidence="4">[histone H3]-trimethyl-L-lysine(4) demethylase</fullName>
        <ecNumber evidence="4">1.14.11.67</ecNumber>
    </recommendedName>
</protein>
<dbReference type="PANTHER" id="PTHR10694:SF33">
    <property type="entry name" value="LYSINE-SPECIFIC DEMETHYLASE 5"/>
    <property type="match status" value="1"/>
</dbReference>
<dbReference type="Gene3D" id="2.60.120.650">
    <property type="entry name" value="Cupin"/>
    <property type="match status" value="1"/>
</dbReference>
<evidence type="ECO:0000256" key="6">
    <source>
        <dbReference type="ARBA" id="ARBA00022737"/>
    </source>
</evidence>
<dbReference type="GO" id="GO:0003677">
    <property type="term" value="F:DNA binding"/>
    <property type="evidence" value="ECO:0007669"/>
    <property type="project" value="InterPro"/>
</dbReference>
<dbReference type="Gene3D" id="3.30.40.10">
    <property type="entry name" value="Zinc/RING finger domain, C3HC4 (zinc finger)"/>
    <property type="match status" value="1"/>
</dbReference>
<feature type="region of interest" description="Disordered" evidence="14">
    <location>
        <begin position="1608"/>
        <end position="1653"/>
    </location>
</feature>
<feature type="compositionally biased region" description="Low complexity" evidence="14">
    <location>
        <begin position="359"/>
        <end position="373"/>
    </location>
</feature>
<dbReference type="Pfam" id="PF08429">
    <property type="entry name" value="PLU-1"/>
    <property type="match status" value="1"/>
</dbReference>
<evidence type="ECO:0000256" key="5">
    <source>
        <dbReference type="ARBA" id="ARBA00022723"/>
    </source>
</evidence>
<dbReference type="InterPro" id="IPR013083">
    <property type="entry name" value="Znf_RING/FYVE/PHD"/>
</dbReference>
<dbReference type="InterPro" id="IPR011011">
    <property type="entry name" value="Znf_FYVE_PHD"/>
</dbReference>
<dbReference type="InterPro" id="IPR003349">
    <property type="entry name" value="JmjN"/>
</dbReference>
<dbReference type="PROSITE" id="PS50016">
    <property type="entry name" value="ZF_PHD_2"/>
    <property type="match status" value="1"/>
</dbReference>
<keyword evidence="5" id="KW-0479">Metal-binding</keyword>
<dbReference type="PROSITE" id="PS51011">
    <property type="entry name" value="ARID"/>
    <property type="match status" value="1"/>
</dbReference>
<dbReference type="CDD" id="cd16100">
    <property type="entry name" value="ARID"/>
    <property type="match status" value="1"/>
</dbReference>
<dbReference type="GO" id="GO:0008270">
    <property type="term" value="F:zinc ion binding"/>
    <property type="evidence" value="ECO:0007669"/>
    <property type="project" value="UniProtKB-KW"/>
</dbReference>
<dbReference type="SUPFAM" id="SSF46774">
    <property type="entry name" value="ARID-like"/>
    <property type="match status" value="1"/>
</dbReference>
<evidence type="ECO:0000256" key="2">
    <source>
        <dbReference type="ARBA" id="ARBA00004123"/>
    </source>
</evidence>
<accession>A0A6A4I7X8</accession>
<dbReference type="InterPro" id="IPR001965">
    <property type="entry name" value="Znf_PHD"/>
</dbReference>
<dbReference type="OrthoDB" id="1678912at2759"/>
<sequence length="1929" mass="216336">MHGSPSSTTPRGTPSRRGKSPKFSTPSPAQSSSVSFHPEPTNNSTNSFFSCVSIPVEGAIPIGDISSAQKIIPVDEPAPSTASASEPKRAPRKSKTFALAALHSHVRDDLVDVDETTSLSALEEQYRQSAPIPVSPVLDLSTVKTTSPRHFSHPKSVSRPFGLQHCPEYFPTAEEFQDPMAYIKSISAEAKEYGICKIVPPEGWKMPFVTDTERFRFKTRLQRLNSIEASSRAKLNFLEQLYRYHKQQGNPRVVVPTINHKPLDLWLLRKEVHKMGGYETVTKGKKWPEVARTLGYTSVQGLATQIKNSYARVILPYEDFCERGRNTPFSSPSSKPAASTLTPGKSPHSSSTPINMGDESTASSPLTASSSPLSEPPDESESKEHVPRTRKSARQVSVDQNNQSPNKGTAHVLAAPLTVPTYYDEKPVRKTREAGNEHCEICGKKNRADQMLLCDGCDCGFHLFCLDPPLESIPKSEHWYCYSCLSGTGGDYGFDEGEEHSLSSFQARDLEFRRMWFKSHPPPPQPSAMKDDPTALHFGNITVSEYDVENEFWRLVQSSSETVETEYGADIHSTTHGSAMPTLETHPLDPYSRDPWNLNNIPIVSDSLLRYIKSDISGMTVPWTYVGMAFSTFCWHNEDHYTYSVNFMHWGQTKTWYGIPGADAEKFEAAIKYEAPDLFETQPDLLFQLVTLMNPKRLTEVGVRVYACNQRAGEFVLTFPKSYHAGFNHGLNFNEAVNFALPDWLPYGRDCVQRYRAFRKLPVFSHDELLITITQHSPSIKTAMWLTDSLREMMDREMANRSRARTLGCVESLEELDRPEDQYQCTVCKVFCYLSQICCPHHTNVACADHAELLCATCNSVTSLPKPLTLRMRFSDAELLDIQSKVSERAAIPATWKSKLDKLLMETARPSLRQLRPLLTEGERIHVNYPLEEIYMLRKCISRAGEWVDSANTFLIRKQSRKRARRSRGRQAQDADEAAEKPEKSLADLYALLDEVNILGFDCTEIGSLRTLANQAEELKAAAVTVLQSASANRNREEYMQQCRKLVLDASSLNVVIDEVAEVEKIVDKEQLLAELGEKMEDGFTLTLEEVRQLLSRSRACKLSPDNEYIRVLETRLHEGTSWEDRAQEVLRQPIKTLEDLDQFADLDPSVPIDPSILDRIMSARAKARDFEKTAQNWLKTVAGTAKPRPSDVIKLAKRAEKEFSLPALQEVKSMAQIANELEERSEQILKSSYVRSANEDVFRSIQEWKNYANQHLKIFSLPKFEKVDLQVAAHEKWVSNLPWYCRKHNGAYVHGKEVLDDVIECTHPEDDQPPNDEYLTCICNVPVRPPPPGVPSDAVQCDHCFARFHEDCANNGGSCPFCDHSHWTGDIPKARSWHFCFFPNLLINAPEISKKYAEEWKQLEVIVHRVDRLSAVIGQFLAYTSQPANQHPTYIHQVRHYMRKLYKIQFAVSPNPKVSFGLDLAGLHRILAGRPKKRRKPKFHFGQDSDSDWTDGTRCICRGRTPYLLGYESVDCDQCNRRYHAGCVFYDPSQHGRKPFTCPLCCLRKNRTYPYSDVRVKPPPEDTAHAELYVNTEEMLDTFSKTIIYKSLGPPYKQTLFVDLLKFTPGQPDNNPHGGPVQPPSSSSTSNAEVRGQPVPPPPTHAPVAVPPPVPVSALNAAAQNVPPPPWSRWGAVATPSQPPAVSRRPELPSASLPPPPQQQETRKRKHPEDPSPREDLLPPMTSLTEPSAKRRIVLPSVHHQTPLPPIQSHPSRPPVLPPSAPQTHQSLSPSLARLMSPVDQSPRSKYSHNVANRNGYENHHGSPLMRPGGVDILNSPPMRGLPRDPPRAIRDNVDTIPPVASSSGRNGHTSPIIDREIRGGVDIGVNVRHKSHGSPILDGPHTVRNGHDKAHMSRNGYANTPPSLATGIDAPPIRKLMLSPGKP</sequence>
<keyword evidence="10" id="KW-0408">Iron</keyword>
<evidence type="ECO:0000256" key="14">
    <source>
        <dbReference type="SAM" id="MobiDB-lite"/>
    </source>
</evidence>
<dbReference type="InterPro" id="IPR001606">
    <property type="entry name" value="ARID_dom"/>
</dbReference>
<dbReference type="InterPro" id="IPR036431">
    <property type="entry name" value="ARID_dom_sf"/>
</dbReference>
<organism evidence="19 20">
    <name type="scientific">Gymnopus androsaceus JB14</name>
    <dbReference type="NCBI Taxonomy" id="1447944"/>
    <lineage>
        <taxon>Eukaryota</taxon>
        <taxon>Fungi</taxon>
        <taxon>Dikarya</taxon>
        <taxon>Basidiomycota</taxon>
        <taxon>Agaricomycotina</taxon>
        <taxon>Agaricomycetes</taxon>
        <taxon>Agaricomycetidae</taxon>
        <taxon>Agaricales</taxon>
        <taxon>Marasmiineae</taxon>
        <taxon>Omphalotaceae</taxon>
        <taxon>Gymnopus</taxon>
    </lineage>
</organism>
<dbReference type="SMART" id="SM01014">
    <property type="entry name" value="ARID"/>
    <property type="match status" value="1"/>
</dbReference>
<dbReference type="Pfam" id="PF01388">
    <property type="entry name" value="ARID"/>
    <property type="match status" value="1"/>
</dbReference>
<dbReference type="Proteomes" id="UP000799118">
    <property type="component" value="Unassembled WGS sequence"/>
</dbReference>
<dbReference type="InterPro" id="IPR004198">
    <property type="entry name" value="Znf_C5HC2"/>
</dbReference>
<dbReference type="InterPro" id="IPR003347">
    <property type="entry name" value="JmjC_dom"/>
</dbReference>
<feature type="region of interest" description="Disordered" evidence="14">
    <location>
        <begin position="326"/>
        <end position="409"/>
    </location>
</feature>
<dbReference type="EC" id="1.14.11.67" evidence="4"/>
<dbReference type="Pfam" id="PF02375">
    <property type="entry name" value="JmjN"/>
    <property type="match status" value="1"/>
</dbReference>
<keyword evidence="11" id="KW-0539">Nucleus</keyword>
<dbReference type="PROSITE" id="PS51184">
    <property type="entry name" value="JMJC"/>
    <property type="match status" value="1"/>
</dbReference>
<keyword evidence="9" id="KW-0560">Oxidoreductase</keyword>
<dbReference type="Pfam" id="PF02928">
    <property type="entry name" value="zf-C5HC2"/>
    <property type="match status" value="1"/>
</dbReference>
<feature type="compositionally biased region" description="Pro residues" evidence="14">
    <location>
        <begin position="1639"/>
        <end position="1653"/>
    </location>
</feature>
<feature type="region of interest" description="Disordered" evidence="14">
    <location>
        <begin position="1"/>
        <end position="42"/>
    </location>
</feature>
<dbReference type="FunFam" id="1.10.150.60:FF:000016">
    <property type="entry name" value="Putative Lysine-specific demethylase 5B"/>
    <property type="match status" value="1"/>
</dbReference>
<comment type="similarity">
    <text evidence="3">Belongs to the JARID1 histone demethylase family.</text>
</comment>
<evidence type="ECO:0000256" key="10">
    <source>
        <dbReference type="ARBA" id="ARBA00023004"/>
    </source>
</evidence>
<proteinExistence type="inferred from homology"/>
<evidence type="ECO:0000259" key="15">
    <source>
        <dbReference type="PROSITE" id="PS50016"/>
    </source>
</evidence>
<dbReference type="InterPro" id="IPR019786">
    <property type="entry name" value="Zinc_finger_PHD-type_CS"/>
</dbReference>
<evidence type="ECO:0000259" key="18">
    <source>
        <dbReference type="PROSITE" id="PS51184"/>
    </source>
</evidence>
<feature type="domain" description="PHD-type" evidence="15">
    <location>
        <begin position="436"/>
        <end position="487"/>
    </location>
</feature>
<dbReference type="GO" id="GO:0006355">
    <property type="term" value="P:regulation of DNA-templated transcription"/>
    <property type="evidence" value="ECO:0007669"/>
    <property type="project" value="TreeGrafter"/>
</dbReference>
<dbReference type="CDD" id="cd15525">
    <property type="entry name" value="PHD_UHRF1_2"/>
    <property type="match status" value="1"/>
</dbReference>
<keyword evidence="7 13" id="KW-0863">Zinc-finger</keyword>
<evidence type="ECO:0000256" key="9">
    <source>
        <dbReference type="ARBA" id="ARBA00023002"/>
    </source>
</evidence>
<evidence type="ECO:0000256" key="7">
    <source>
        <dbReference type="ARBA" id="ARBA00022771"/>
    </source>
</evidence>
<dbReference type="PROSITE" id="PS51183">
    <property type="entry name" value="JMJN"/>
    <property type="match status" value="1"/>
</dbReference>
<dbReference type="PROSITE" id="PS01359">
    <property type="entry name" value="ZF_PHD_1"/>
    <property type="match status" value="1"/>
</dbReference>
<feature type="domain" description="ARID" evidence="16">
    <location>
        <begin position="231"/>
        <end position="322"/>
    </location>
</feature>
<feature type="compositionally biased region" description="Low complexity" evidence="14">
    <location>
        <begin position="24"/>
        <end position="38"/>
    </location>
</feature>
<dbReference type="Gene3D" id="1.10.150.60">
    <property type="entry name" value="ARID DNA-binding domain"/>
    <property type="match status" value="1"/>
</dbReference>
<dbReference type="SMART" id="SM00501">
    <property type="entry name" value="BRIGHT"/>
    <property type="match status" value="1"/>
</dbReference>
<feature type="compositionally biased region" description="Polar residues" evidence="14">
    <location>
        <begin position="1846"/>
        <end position="1855"/>
    </location>
</feature>
<dbReference type="Pfam" id="PF21323">
    <property type="entry name" value="KDM5_C-hel"/>
    <property type="match status" value="1"/>
</dbReference>
<feature type="domain" description="JmjN" evidence="17">
    <location>
        <begin position="166"/>
        <end position="207"/>
    </location>
</feature>
<feature type="compositionally biased region" description="Polar residues" evidence="14">
    <location>
        <begin position="340"/>
        <end position="354"/>
    </location>
</feature>
<dbReference type="GO" id="GO:0005634">
    <property type="term" value="C:nucleus"/>
    <property type="evidence" value="ECO:0007669"/>
    <property type="project" value="UniProtKB-SubCell"/>
</dbReference>
<feature type="compositionally biased region" description="Low complexity" evidence="14">
    <location>
        <begin position="330"/>
        <end position="339"/>
    </location>
</feature>
<feature type="compositionally biased region" description="Basic and acidic residues" evidence="14">
    <location>
        <begin position="1827"/>
        <end position="1839"/>
    </location>
</feature>
<evidence type="ECO:0000313" key="19">
    <source>
        <dbReference type="EMBL" id="KAE9404805.1"/>
    </source>
</evidence>